<dbReference type="PANTHER" id="PTHR30389:SF0">
    <property type="entry name" value="FUMARATE HYDRATASE CLASS I, AEROBIC"/>
    <property type="match status" value="1"/>
</dbReference>
<evidence type="ECO:0000256" key="3">
    <source>
        <dbReference type="ARBA" id="ARBA00022723"/>
    </source>
</evidence>
<comment type="similarity">
    <text evidence="1">Belongs to the class-I fumarase family.</text>
</comment>
<keyword evidence="2" id="KW-0004">4Fe-4S</keyword>
<keyword evidence="4" id="KW-0408">Iron</keyword>
<evidence type="ECO:0000256" key="2">
    <source>
        <dbReference type="ARBA" id="ARBA00022485"/>
    </source>
</evidence>
<proteinExistence type="inferred from homology"/>
<dbReference type="AlphaFoldDB" id="A0A183M1U4"/>
<gene>
    <name evidence="8" type="ORF">SMRZ_LOCUS10019</name>
</gene>
<evidence type="ECO:0000256" key="5">
    <source>
        <dbReference type="ARBA" id="ARBA00023014"/>
    </source>
</evidence>
<dbReference type="EMBL" id="UZAI01004996">
    <property type="protein sequence ID" value="VDO88636.1"/>
    <property type="molecule type" value="Genomic_DNA"/>
</dbReference>
<keyword evidence="9" id="KW-1185">Reference proteome</keyword>
<evidence type="ECO:0000256" key="1">
    <source>
        <dbReference type="ARBA" id="ARBA00008876"/>
    </source>
</evidence>
<evidence type="ECO:0000259" key="7">
    <source>
        <dbReference type="Pfam" id="PF05681"/>
    </source>
</evidence>
<dbReference type="GO" id="GO:0051539">
    <property type="term" value="F:4 iron, 4 sulfur cluster binding"/>
    <property type="evidence" value="ECO:0007669"/>
    <property type="project" value="UniProtKB-KW"/>
</dbReference>
<dbReference type="InterPro" id="IPR004646">
    <property type="entry name" value="Fe-S_hydro-lyase_TtdA-typ_cat"/>
</dbReference>
<keyword evidence="6" id="KW-0456">Lyase</keyword>
<dbReference type="Pfam" id="PF05681">
    <property type="entry name" value="Fumerase"/>
    <property type="match status" value="1"/>
</dbReference>
<dbReference type="STRING" id="48269.A0A183M1U4"/>
<evidence type="ECO:0000313" key="8">
    <source>
        <dbReference type="EMBL" id="VDO88636.1"/>
    </source>
</evidence>
<dbReference type="GO" id="GO:0016829">
    <property type="term" value="F:lyase activity"/>
    <property type="evidence" value="ECO:0007669"/>
    <property type="project" value="UniProtKB-KW"/>
</dbReference>
<feature type="domain" description="Fe-S hydro-lyase tartrate dehydratase alpha-type catalytic" evidence="7">
    <location>
        <begin position="41"/>
        <end position="114"/>
    </location>
</feature>
<evidence type="ECO:0000256" key="4">
    <source>
        <dbReference type="ARBA" id="ARBA00023004"/>
    </source>
</evidence>
<reference evidence="8 9" key="1">
    <citation type="submission" date="2018-11" db="EMBL/GenBank/DDBJ databases">
        <authorList>
            <consortium name="Pathogen Informatics"/>
        </authorList>
    </citation>
    <scope>NUCLEOTIDE SEQUENCE [LARGE SCALE GENOMIC DNA]</scope>
    <source>
        <strain evidence="8 9">Zambia</strain>
    </source>
</reference>
<name>A0A183M1U4_9TREM</name>
<organism evidence="8 9">
    <name type="scientific">Schistosoma margrebowiei</name>
    <dbReference type="NCBI Taxonomy" id="48269"/>
    <lineage>
        <taxon>Eukaryota</taxon>
        <taxon>Metazoa</taxon>
        <taxon>Spiralia</taxon>
        <taxon>Lophotrochozoa</taxon>
        <taxon>Platyhelminthes</taxon>
        <taxon>Trematoda</taxon>
        <taxon>Digenea</taxon>
        <taxon>Strigeidida</taxon>
        <taxon>Schistosomatoidea</taxon>
        <taxon>Schistosomatidae</taxon>
        <taxon>Schistosoma</taxon>
    </lineage>
</organism>
<dbReference type="PANTHER" id="PTHR30389">
    <property type="entry name" value="FUMARATE HYDRATASE-RELATED"/>
    <property type="match status" value="1"/>
</dbReference>
<keyword evidence="5" id="KW-0411">Iron-sulfur</keyword>
<protein>
    <recommendedName>
        <fullName evidence="7">Fe-S hydro-lyase tartrate dehydratase alpha-type catalytic domain-containing protein</fullName>
    </recommendedName>
</protein>
<keyword evidence="3" id="KW-0479">Metal-binding</keyword>
<sequence>MHVKLQCVATNGGGGKDQHKFYEKYLEKCPMILIRDLRGKDPEASSNDKFVALELLKNANVACGMILPGCQDTGTAICMGKKGQFVWTDGDDAESISRGIYNTYTSKYLRYSQTLGTAACPPYHLAVVIGGTSAEFTLKTVKLASCKYLDHLPSTASRLATIPLKSIDEHWLQLHDAMKMAGTVSCGFAKRPAYKHWVSSGSLQLIEARRSTPSDREFDQKRRMLRKEIGQSLRKDREAWWSERANELEAAAASDNYRKLFQLIRATGIKKSGVSETICEDDGMPITSIHRRLGRWAEFF</sequence>
<dbReference type="Proteomes" id="UP000277204">
    <property type="component" value="Unassembled WGS sequence"/>
</dbReference>
<accession>A0A183M1U4</accession>
<dbReference type="GO" id="GO:0046872">
    <property type="term" value="F:metal ion binding"/>
    <property type="evidence" value="ECO:0007669"/>
    <property type="project" value="UniProtKB-KW"/>
</dbReference>
<evidence type="ECO:0000256" key="6">
    <source>
        <dbReference type="ARBA" id="ARBA00023239"/>
    </source>
</evidence>
<evidence type="ECO:0000313" key="9">
    <source>
        <dbReference type="Proteomes" id="UP000277204"/>
    </source>
</evidence>
<dbReference type="InterPro" id="IPR051208">
    <property type="entry name" value="Class-I_Fumarase/Tartrate_DH"/>
</dbReference>